<evidence type="ECO:0000256" key="3">
    <source>
        <dbReference type="ARBA" id="ARBA00022448"/>
    </source>
</evidence>
<dbReference type="Gene3D" id="1.20.120.220">
    <property type="entry name" value="ATP synthase, F0 complex, subunit A"/>
    <property type="match status" value="1"/>
</dbReference>
<evidence type="ECO:0000313" key="14">
    <source>
        <dbReference type="EMBL" id="KPL86521.1"/>
    </source>
</evidence>
<dbReference type="NCBIfam" id="TIGR01131">
    <property type="entry name" value="ATP_synt_6_or_A"/>
    <property type="match status" value="1"/>
</dbReference>
<feature type="region of interest" description="Disordered" evidence="13">
    <location>
        <begin position="147"/>
        <end position="169"/>
    </location>
</feature>
<feature type="transmembrane region" description="Helical" evidence="11">
    <location>
        <begin position="33"/>
        <end position="51"/>
    </location>
</feature>
<evidence type="ECO:0000256" key="10">
    <source>
        <dbReference type="ARBA" id="ARBA00023310"/>
    </source>
</evidence>
<evidence type="ECO:0000256" key="5">
    <source>
        <dbReference type="ARBA" id="ARBA00022692"/>
    </source>
</evidence>
<keyword evidence="5 11" id="KW-0812">Transmembrane</keyword>
<keyword evidence="7 11" id="KW-1133">Transmembrane helix</keyword>
<feature type="transmembrane region" description="Helical" evidence="11">
    <location>
        <begin position="191"/>
        <end position="210"/>
    </location>
</feature>
<evidence type="ECO:0000256" key="4">
    <source>
        <dbReference type="ARBA" id="ARBA00022547"/>
    </source>
</evidence>
<dbReference type="PATRIC" id="fig|872965.6.peg.2591"/>
<dbReference type="InterPro" id="IPR000568">
    <property type="entry name" value="ATP_synth_F0_asu"/>
</dbReference>
<dbReference type="EMBL" id="LGKN01000009">
    <property type="protein sequence ID" value="KPL86521.1"/>
    <property type="molecule type" value="Genomic_DNA"/>
</dbReference>
<evidence type="ECO:0000256" key="8">
    <source>
        <dbReference type="ARBA" id="ARBA00023065"/>
    </source>
</evidence>
<evidence type="ECO:0000256" key="2">
    <source>
        <dbReference type="ARBA" id="ARBA00006810"/>
    </source>
</evidence>
<evidence type="ECO:0000256" key="11">
    <source>
        <dbReference type="HAMAP-Rule" id="MF_01393"/>
    </source>
</evidence>
<evidence type="ECO:0000313" key="15">
    <source>
        <dbReference type="Proteomes" id="UP000050502"/>
    </source>
</evidence>
<comment type="similarity">
    <text evidence="2 11 12">Belongs to the ATPase A chain family.</text>
</comment>
<evidence type="ECO:0000256" key="13">
    <source>
        <dbReference type="SAM" id="MobiDB-lite"/>
    </source>
</evidence>
<evidence type="ECO:0000256" key="9">
    <source>
        <dbReference type="ARBA" id="ARBA00023136"/>
    </source>
</evidence>
<reference evidence="14 15" key="1">
    <citation type="submission" date="2015-07" db="EMBL/GenBank/DDBJ databases">
        <title>Whole genome sequence of Ardenticatena maritima DSM 23922.</title>
        <authorList>
            <person name="Hemp J."/>
            <person name="Ward L.M."/>
            <person name="Pace L.A."/>
            <person name="Fischer W.W."/>
        </authorList>
    </citation>
    <scope>NUCLEOTIDE SEQUENCE [LARGE SCALE GENOMIC DNA]</scope>
    <source>
        <strain evidence="14 15">110S</strain>
    </source>
</reference>
<dbReference type="GO" id="GO:0045259">
    <property type="term" value="C:proton-transporting ATP synthase complex"/>
    <property type="evidence" value="ECO:0007669"/>
    <property type="project" value="UniProtKB-KW"/>
</dbReference>
<dbReference type="Pfam" id="PF00119">
    <property type="entry name" value="ATP-synt_A"/>
    <property type="match status" value="1"/>
</dbReference>
<keyword evidence="8 11" id="KW-0406">Ion transport</keyword>
<dbReference type="AlphaFoldDB" id="A0A0P6YSU1"/>
<keyword evidence="4 11" id="KW-0138">CF(0)</keyword>
<organism evidence="14 15">
    <name type="scientific">Ardenticatena maritima</name>
    <dbReference type="NCBI Taxonomy" id="872965"/>
    <lineage>
        <taxon>Bacteria</taxon>
        <taxon>Bacillati</taxon>
        <taxon>Chloroflexota</taxon>
        <taxon>Ardenticatenia</taxon>
        <taxon>Ardenticatenales</taxon>
        <taxon>Ardenticatenaceae</taxon>
        <taxon>Ardenticatena</taxon>
    </lineage>
</organism>
<feature type="transmembrane region" description="Helical" evidence="11">
    <location>
        <begin position="222"/>
        <end position="240"/>
    </location>
</feature>
<evidence type="ECO:0000256" key="7">
    <source>
        <dbReference type="ARBA" id="ARBA00022989"/>
    </source>
</evidence>
<dbReference type="SUPFAM" id="SSF81336">
    <property type="entry name" value="F1F0 ATP synthase subunit A"/>
    <property type="match status" value="1"/>
</dbReference>
<keyword evidence="6 11" id="KW-0375">Hydrogen ion transport</keyword>
<dbReference type="PANTHER" id="PTHR42823">
    <property type="entry name" value="ATP SYNTHASE SUBUNIT A, CHLOROPLASTIC"/>
    <property type="match status" value="1"/>
</dbReference>
<evidence type="ECO:0000256" key="12">
    <source>
        <dbReference type="RuleBase" id="RU000483"/>
    </source>
</evidence>
<name>A0A0P6YSU1_9CHLR</name>
<dbReference type="CDD" id="cd00310">
    <property type="entry name" value="ATP-synt_Fo_a_6"/>
    <property type="match status" value="1"/>
</dbReference>
<dbReference type="Proteomes" id="UP000050502">
    <property type="component" value="Unassembled WGS sequence"/>
</dbReference>
<dbReference type="InterPro" id="IPR045082">
    <property type="entry name" value="ATP_syn_F0_a_bact/chloroplast"/>
</dbReference>
<comment type="function">
    <text evidence="11 12">Key component of the proton channel; it plays a direct role in the translocation of protons across the membrane.</text>
</comment>
<comment type="subcellular location">
    <subcellularLocation>
        <location evidence="11 12">Cell membrane</location>
        <topology evidence="11 12">Multi-pass membrane protein</topology>
    </subcellularLocation>
    <subcellularLocation>
        <location evidence="1">Membrane</location>
        <topology evidence="1">Multi-pass membrane protein</topology>
    </subcellularLocation>
</comment>
<proteinExistence type="inferred from homology"/>
<accession>A0A0P6YSU1</accession>
<gene>
    <name evidence="11" type="primary">atpB</name>
    <name evidence="14" type="ORF">SE16_14705</name>
</gene>
<sequence>MVISKMYFPVPLPGIQLPAEGVPILGFRVPNTLIHTILADITLILFAVLATRNMKDIPDGLQNFAEWVIEGFYSITEDIAGDRARQWFPIIMTIFLLVIVANWWELVPGVDSVGVVEAPHGNKGYVLEKLGPFYVVTNEEVIVEHHGEEAHGEEGHGEEAKGEEHHELPTTEDGRPYGVLVPFLRASATDLNFTLALAVISMVLVQYYGVQALGMSYFSKFLNFKGGIMGFLVGLIETVSEFAKIISFAFRLFGNIFAGQVLLFIMAFLVPWLLPVPFFGLELFVGFIQAFVFAMLTLVFFASAVEAHDEHH</sequence>
<dbReference type="GO" id="GO:0042777">
    <property type="term" value="P:proton motive force-driven plasma membrane ATP synthesis"/>
    <property type="evidence" value="ECO:0007669"/>
    <property type="project" value="TreeGrafter"/>
</dbReference>
<keyword evidence="3 11" id="KW-0813">Transport</keyword>
<feature type="transmembrane region" description="Helical" evidence="11">
    <location>
        <begin position="281"/>
        <end position="305"/>
    </location>
</feature>
<dbReference type="GO" id="GO:0005886">
    <property type="term" value="C:plasma membrane"/>
    <property type="evidence" value="ECO:0007669"/>
    <property type="project" value="UniProtKB-SubCell"/>
</dbReference>
<dbReference type="PROSITE" id="PS00449">
    <property type="entry name" value="ATPASE_A"/>
    <property type="match status" value="1"/>
</dbReference>
<evidence type="ECO:0000256" key="1">
    <source>
        <dbReference type="ARBA" id="ARBA00004141"/>
    </source>
</evidence>
<keyword evidence="10 11" id="KW-0066">ATP synthesis</keyword>
<dbReference type="PANTHER" id="PTHR42823:SF3">
    <property type="entry name" value="ATP SYNTHASE SUBUNIT A, CHLOROPLASTIC"/>
    <property type="match status" value="1"/>
</dbReference>
<comment type="caution">
    <text evidence="14">The sequence shown here is derived from an EMBL/GenBank/DDBJ whole genome shotgun (WGS) entry which is preliminary data.</text>
</comment>
<protein>
    <recommendedName>
        <fullName evidence="11 12">ATP synthase subunit a</fullName>
    </recommendedName>
    <alternativeName>
        <fullName evidence="11">ATP synthase F0 sector subunit a</fullName>
    </alternativeName>
    <alternativeName>
        <fullName evidence="11">F-ATPase subunit 6</fullName>
    </alternativeName>
</protein>
<evidence type="ECO:0000256" key="6">
    <source>
        <dbReference type="ARBA" id="ARBA00022781"/>
    </source>
</evidence>
<dbReference type="GO" id="GO:0046933">
    <property type="term" value="F:proton-transporting ATP synthase activity, rotational mechanism"/>
    <property type="evidence" value="ECO:0007669"/>
    <property type="project" value="UniProtKB-UniRule"/>
</dbReference>
<dbReference type="InterPro" id="IPR035908">
    <property type="entry name" value="F0_ATP_A_sf"/>
</dbReference>
<dbReference type="InterPro" id="IPR023011">
    <property type="entry name" value="ATP_synth_F0_asu_AS"/>
</dbReference>
<feature type="transmembrane region" description="Helical" evidence="11">
    <location>
        <begin position="252"/>
        <end position="274"/>
    </location>
</feature>
<keyword evidence="9 11" id="KW-0472">Membrane</keyword>
<dbReference type="HAMAP" id="MF_01393">
    <property type="entry name" value="ATP_synth_a_bact"/>
    <property type="match status" value="1"/>
</dbReference>
<keyword evidence="11" id="KW-1003">Cell membrane</keyword>